<dbReference type="OrthoDB" id="660555at2759"/>
<proteinExistence type="predicted"/>
<evidence type="ECO:0000313" key="1">
    <source>
        <dbReference type="RefSeq" id="XP_020043450.1"/>
    </source>
</evidence>
<dbReference type="RefSeq" id="XP_020043450.1">
    <property type="nucleotide sequence ID" value="XM_020187861.1"/>
</dbReference>
<accession>A0A8B7WII4</accession>
<protein>
    <submittedName>
        <fullName evidence="1">Leucine-rich repeat-containing protein 69-like</fullName>
    </submittedName>
</protein>
<name>A0A8B7WII4_CASCN</name>
<dbReference type="AlphaFoldDB" id="A0A8B7WII4"/>
<sequence length="118" mass="13580">MKLREFYCEGNPLFLKQPITASQQDDVWSLQEITARFIMNELEEKNPFLMYAIEAYPEVKTKISQGRKCAICGKSFLITWLECVQFVRPSKVTGAFCVNVSKRPTPVFLSLSNLTYTN</sequence>
<organism evidence="1">
    <name type="scientific">Castor canadensis</name>
    <name type="common">American beaver</name>
    <dbReference type="NCBI Taxonomy" id="51338"/>
    <lineage>
        <taxon>Eukaryota</taxon>
        <taxon>Metazoa</taxon>
        <taxon>Chordata</taxon>
        <taxon>Craniata</taxon>
        <taxon>Vertebrata</taxon>
        <taxon>Euteleostomi</taxon>
        <taxon>Mammalia</taxon>
        <taxon>Eutheria</taxon>
        <taxon>Euarchontoglires</taxon>
        <taxon>Glires</taxon>
        <taxon>Rodentia</taxon>
        <taxon>Castorimorpha</taxon>
        <taxon>Castoridae</taxon>
        <taxon>Castor</taxon>
    </lineage>
</organism>
<gene>
    <name evidence="1" type="primary">LOC109702557</name>
</gene>
<reference evidence="1" key="1">
    <citation type="submission" date="2025-08" db="UniProtKB">
        <authorList>
            <consortium name="RefSeq"/>
        </authorList>
    </citation>
    <scope>IDENTIFICATION</scope>
    <source>
        <tissue evidence="1">Leukocyte</tissue>
    </source>
</reference>
<dbReference type="KEGG" id="ccan:109702557"/>